<comment type="caution">
    <text evidence="4">The sequence shown here is derived from an EMBL/GenBank/DDBJ whole genome shotgun (WGS) entry which is preliminary data.</text>
</comment>
<protein>
    <submittedName>
        <fullName evidence="4">RNA methyltransferase</fullName>
    </submittedName>
</protein>
<dbReference type="Proteomes" id="UP000318815">
    <property type="component" value="Unassembled WGS sequence"/>
</dbReference>
<dbReference type="InterPro" id="IPR004441">
    <property type="entry name" value="rRNA_MeTrfase_TrmH"/>
</dbReference>
<reference evidence="4 5" key="1">
    <citation type="submission" date="2019-08" db="EMBL/GenBank/DDBJ databases">
        <title>Whole genome sequencing of chitin degrading bacteria Chitinophaga pinensis YS16.</title>
        <authorList>
            <person name="Singh R.P."/>
            <person name="Manchanda G."/>
            <person name="Maurya I.K."/>
            <person name="Joshi N.K."/>
            <person name="Srivastava A.K."/>
        </authorList>
    </citation>
    <scope>NUCLEOTIDE SEQUENCE [LARGE SCALE GENOMIC DNA]</scope>
    <source>
        <strain evidence="4 5">YS-16</strain>
    </source>
</reference>
<dbReference type="GO" id="GO:0006396">
    <property type="term" value="P:RNA processing"/>
    <property type="evidence" value="ECO:0007669"/>
    <property type="project" value="InterPro"/>
</dbReference>
<dbReference type="EMBL" id="VOHS01000006">
    <property type="protein sequence ID" value="TWW01096.1"/>
    <property type="molecule type" value="Genomic_DNA"/>
</dbReference>
<gene>
    <name evidence="4" type="ORF">FEF09_08240</name>
</gene>
<accession>A0A5C6M0B1</accession>
<dbReference type="Gene3D" id="3.40.1280.10">
    <property type="match status" value="1"/>
</dbReference>
<dbReference type="Pfam" id="PF00588">
    <property type="entry name" value="SpoU_methylase"/>
    <property type="match status" value="1"/>
</dbReference>
<dbReference type="SUPFAM" id="SSF75217">
    <property type="entry name" value="alpha/beta knot"/>
    <property type="match status" value="1"/>
</dbReference>
<keyword evidence="5" id="KW-1185">Reference proteome</keyword>
<dbReference type="PANTHER" id="PTHR46429:SF1">
    <property type="entry name" value="23S RRNA (GUANOSINE-2'-O-)-METHYLTRANSFERASE RLMB"/>
    <property type="match status" value="1"/>
</dbReference>
<evidence type="ECO:0000256" key="1">
    <source>
        <dbReference type="ARBA" id="ARBA00022603"/>
    </source>
</evidence>
<dbReference type="CDD" id="cd18097">
    <property type="entry name" value="SpoU-like"/>
    <property type="match status" value="1"/>
</dbReference>
<dbReference type="PANTHER" id="PTHR46429">
    <property type="entry name" value="23S RRNA (GUANOSINE-2'-O-)-METHYLTRANSFERASE RLMB"/>
    <property type="match status" value="1"/>
</dbReference>
<name>A0A5C6M0B1_9BACT</name>
<proteinExistence type="predicted"/>
<keyword evidence="2 4" id="KW-0808">Transferase</keyword>
<dbReference type="GO" id="GO:0008173">
    <property type="term" value="F:RNA methyltransferase activity"/>
    <property type="evidence" value="ECO:0007669"/>
    <property type="project" value="InterPro"/>
</dbReference>
<dbReference type="GO" id="GO:0032259">
    <property type="term" value="P:methylation"/>
    <property type="evidence" value="ECO:0007669"/>
    <property type="project" value="UniProtKB-KW"/>
</dbReference>
<evidence type="ECO:0000259" key="3">
    <source>
        <dbReference type="Pfam" id="PF00588"/>
    </source>
</evidence>
<dbReference type="OrthoDB" id="9795352at2"/>
<organism evidence="4 5">
    <name type="scientific">Chitinophaga pinensis</name>
    <dbReference type="NCBI Taxonomy" id="79329"/>
    <lineage>
        <taxon>Bacteria</taxon>
        <taxon>Pseudomonadati</taxon>
        <taxon>Bacteroidota</taxon>
        <taxon>Chitinophagia</taxon>
        <taxon>Chitinophagales</taxon>
        <taxon>Chitinophagaceae</taxon>
        <taxon>Chitinophaga</taxon>
    </lineage>
</organism>
<dbReference type="InterPro" id="IPR001537">
    <property type="entry name" value="SpoU_MeTrfase"/>
</dbReference>
<evidence type="ECO:0000313" key="4">
    <source>
        <dbReference type="EMBL" id="TWW01096.1"/>
    </source>
</evidence>
<evidence type="ECO:0000256" key="2">
    <source>
        <dbReference type="ARBA" id="ARBA00022679"/>
    </source>
</evidence>
<dbReference type="InterPro" id="IPR029028">
    <property type="entry name" value="Alpha/beta_knot_MTases"/>
</dbReference>
<sequence length="175" mass="19097">MDELGRKTVDQFRAADKTPLVLILDNVRSMHNVGSVFRTADGFLLRGVVLCGYTPVPPHRDIQKTALGATETVEWQYFATTVEAVAALREAGYTVMAVEQAVNSIMLDQFTPAADKPLALVFGNEVTGVDAEVMKMVEGCIEIPQSGMKHSLNISVSTGIVVWDIFAKLKKQQAQ</sequence>
<dbReference type="InterPro" id="IPR029026">
    <property type="entry name" value="tRNA_m1G_MTases_N"/>
</dbReference>
<keyword evidence="1 4" id="KW-0489">Methyltransferase</keyword>
<dbReference type="GO" id="GO:0003723">
    <property type="term" value="F:RNA binding"/>
    <property type="evidence" value="ECO:0007669"/>
    <property type="project" value="InterPro"/>
</dbReference>
<feature type="domain" description="tRNA/rRNA methyltransferase SpoU type" evidence="3">
    <location>
        <begin position="20"/>
        <end position="162"/>
    </location>
</feature>
<evidence type="ECO:0000313" key="5">
    <source>
        <dbReference type="Proteomes" id="UP000318815"/>
    </source>
</evidence>
<dbReference type="GO" id="GO:0005829">
    <property type="term" value="C:cytosol"/>
    <property type="evidence" value="ECO:0007669"/>
    <property type="project" value="TreeGrafter"/>
</dbReference>
<dbReference type="AlphaFoldDB" id="A0A5C6M0B1"/>